<dbReference type="Proteomes" id="UP000033710">
    <property type="component" value="Unassembled WGS sequence"/>
</dbReference>
<sequence>MDIGIGARSREHTSQGACGGRASRAAIGAAMQYSQEPKRKRGSTLVVVPEPPEHVQEVTAAGAGLFLPSQYQLQQHTFMDKRGRRCGRPLGIYVVSSRAFPLAPHFRTMSSVRLFTHTMGKRVFCH</sequence>
<dbReference type="KEGG" id="ssck:SPSK_10302"/>
<reference evidence="2 3" key="2">
    <citation type="journal article" date="2015" name="Eukaryot. Cell">
        <title>Asexual propagation of a virulent clone complex in a human and feline outbreak of sporotrichosis.</title>
        <authorList>
            <person name="Teixeira Mde M."/>
            <person name="Rodrigues A.M."/>
            <person name="Tsui C.K."/>
            <person name="de Almeida L.G."/>
            <person name="Van Diepeningen A.D."/>
            <person name="van den Ende B.G."/>
            <person name="Fernandes G.F."/>
            <person name="Kano R."/>
            <person name="Hamelin R.C."/>
            <person name="Lopes-Bezerra L.M."/>
            <person name="Vasconcelos A.T."/>
            <person name="de Hoog S."/>
            <person name="de Camargo Z.P."/>
            <person name="Felipe M.S."/>
        </authorList>
    </citation>
    <scope>NUCLEOTIDE SEQUENCE [LARGE SCALE GENOMIC DNA]</scope>
    <source>
        <strain evidence="2 3">1099-18</strain>
    </source>
</reference>
<accession>A0A0F2M2U3</accession>
<feature type="region of interest" description="Disordered" evidence="1">
    <location>
        <begin position="1"/>
        <end position="20"/>
    </location>
</feature>
<proteinExistence type="predicted"/>
<protein>
    <submittedName>
        <fullName evidence="2">Uncharacterized protein</fullName>
    </submittedName>
</protein>
<organism evidence="2 3">
    <name type="scientific">Sporothrix schenckii 1099-18</name>
    <dbReference type="NCBI Taxonomy" id="1397361"/>
    <lineage>
        <taxon>Eukaryota</taxon>
        <taxon>Fungi</taxon>
        <taxon>Dikarya</taxon>
        <taxon>Ascomycota</taxon>
        <taxon>Pezizomycotina</taxon>
        <taxon>Sordariomycetes</taxon>
        <taxon>Sordariomycetidae</taxon>
        <taxon>Ophiostomatales</taxon>
        <taxon>Ophiostomataceae</taxon>
        <taxon>Sporothrix</taxon>
    </lineage>
</organism>
<comment type="caution">
    <text evidence="2">The sequence shown here is derived from an EMBL/GenBank/DDBJ whole genome shotgun (WGS) entry which is preliminary data.</text>
</comment>
<dbReference type="EMBL" id="AXCR01000008">
    <property type="protein sequence ID" value="KJR84028.1"/>
    <property type="molecule type" value="Genomic_DNA"/>
</dbReference>
<dbReference type="GeneID" id="27672054"/>
<gene>
    <name evidence="2" type="ORF">SPSK_10302</name>
</gene>
<evidence type="ECO:0000313" key="2">
    <source>
        <dbReference type="EMBL" id="KJR84028.1"/>
    </source>
</evidence>
<dbReference type="RefSeq" id="XP_016586704.1">
    <property type="nucleotide sequence ID" value="XM_016736777.1"/>
</dbReference>
<name>A0A0F2M2U3_SPOSC</name>
<evidence type="ECO:0000256" key="1">
    <source>
        <dbReference type="SAM" id="MobiDB-lite"/>
    </source>
</evidence>
<reference evidence="2 3" key="1">
    <citation type="journal article" date="2014" name="BMC Genomics">
        <title>Comparative genomics of the major fungal agents of human and animal Sporotrichosis: Sporothrix schenckii and Sporothrix brasiliensis.</title>
        <authorList>
            <person name="Teixeira M.M."/>
            <person name="de Almeida L.G."/>
            <person name="Kubitschek-Barreira P."/>
            <person name="Alves F.L."/>
            <person name="Kioshima E.S."/>
            <person name="Abadio A.K."/>
            <person name="Fernandes L."/>
            <person name="Derengowski L.S."/>
            <person name="Ferreira K.S."/>
            <person name="Souza R.C."/>
            <person name="Ruiz J.C."/>
            <person name="de Andrade N.C."/>
            <person name="Paes H.C."/>
            <person name="Nicola A.M."/>
            <person name="Albuquerque P."/>
            <person name="Gerber A.L."/>
            <person name="Martins V.P."/>
            <person name="Peconick L.D."/>
            <person name="Neto A.V."/>
            <person name="Chaucanez C.B."/>
            <person name="Silva P.A."/>
            <person name="Cunha O.L."/>
            <person name="de Oliveira F.F."/>
            <person name="dos Santos T.C."/>
            <person name="Barros A.L."/>
            <person name="Soares M.A."/>
            <person name="de Oliveira L.M."/>
            <person name="Marini M.M."/>
            <person name="Villalobos-Duno H."/>
            <person name="Cunha M.M."/>
            <person name="de Hoog S."/>
            <person name="da Silveira J.F."/>
            <person name="Henrissat B."/>
            <person name="Nino-Vega G.A."/>
            <person name="Cisalpino P.S."/>
            <person name="Mora-Montes H.M."/>
            <person name="Almeida S.R."/>
            <person name="Stajich J.E."/>
            <person name="Lopes-Bezerra L.M."/>
            <person name="Vasconcelos A.T."/>
            <person name="Felipe M.S."/>
        </authorList>
    </citation>
    <scope>NUCLEOTIDE SEQUENCE [LARGE SCALE GENOMIC DNA]</scope>
    <source>
        <strain evidence="2 3">1099-18</strain>
    </source>
</reference>
<dbReference type="VEuPathDB" id="FungiDB:SPSK_10302"/>
<dbReference type="AlphaFoldDB" id="A0A0F2M2U3"/>
<evidence type="ECO:0000313" key="3">
    <source>
        <dbReference type="Proteomes" id="UP000033710"/>
    </source>
</evidence>